<evidence type="ECO:0000256" key="6">
    <source>
        <dbReference type="ARBA" id="ARBA00023136"/>
    </source>
</evidence>
<dbReference type="InterPro" id="IPR000515">
    <property type="entry name" value="MetI-like"/>
</dbReference>
<keyword evidence="4 7" id="KW-0812">Transmembrane</keyword>
<evidence type="ECO:0000256" key="4">
    <source>
        <dbReference type="ARBA" id="ARBA00022692"/>
    </source>
</evidence>
<evidence type="ECO:0000256" key="7">
    <source>
        <dbReference type="RuleBase" id="RU363032"/>
    </source>
</evidence>
<dbReference type="PANTHER" id="PTHR43005">
    <property type="entry name" value="BLR7065 PROTEIN"/>
    <property type="match status" value="1"/>
</dbReference>
<dbReference type="PANTHER" id="PTHR43005:SF1">
    <property type="entry name" value="SPERMIDINE_PUTRESCINE TRANSPORT SYSTEM PERMEASE PROTEIN"/>
    <property type="match status" value="1"/>
</dbReference>
<comment type="subcellular location">
    <subcellularLocation>
        <location evidence="1 7">Cell membrane</location>
        <topology evidence="1 7">Multi-pass membrane protein</topology>
    </subcellularLocation>
</comment>
<feature type="transmembrane region" description="Helical" evidence="7">
    <location>
        <begin position="269"/>
        <end position="293"/>
    </location>
</feature>
<dbReference type="InterPro" id="IPR035906">
    <property type="entry name" value="MetI-like_sf"/>
</dbReference>
<evidence type="ECO:0000256" key="3">
    <source>
        <dbReference type="ARBA" id="ARBA00022475"/>
    </source>
</evidence>
<protein>
    <submittedName>
        <fullName evidence="9">Inner membrane ABC transporter permease protein YcjO</fullName>
    </submittedName>
</protein>
<evidence type="ECO:0000256" key="5">
    <source>
        <dbReference type="ARBA" id="ARBA00022989"/>
    </source>
</evidence>
<comment type="similarity">
    <text evidence="7">Belongs to the binding-protein-dependent transport system permease family.</text>
</comment>
<feature type="transmembrane region" description="Helical" evidence="7">
    <location>
        <begin position="116"/>
        <end position="136"/>
    </location>
</feature>
<feature type="domain" description="ABC transmembrane type-1" evidence="8">
    <location>
        <begin position="79"/>
        <end position="292"/>
    </location>
</feature>
<dbReference type="GO" id="GO:0055085">
    <property type="term" value="P:transmembrane transport"/>
    <property type="evidence" value="ECO:0007669"/>
    <property type="project" value="InterPro"/>
</dbReference>
<dbReference type="PROSITE" id="PS50928">
    <property type="entry name" value="ABC_TM1"/>
    <property type="match status" value="1"/>
</dbReference>
<organism evidence="9">
    <name type="scientific">Candidatus Atribacter allofermentans</name>
    <dbReference type="NCBI Taxonomy" id="1852833"/>
    <lineage>
        <taxon>Bacteria</taxon>
        <taxon>Pseudomonadati</taxon>
        <taxon>Atribacterota</taxon>
        <taxon>Atribacteria</taxon>
        <taxon>Atribacterales</taxon>
        <taxon>Atribacteraceae</taxon>
        <taxon>Atribacter</taxon>
    </lineage>
</organism>
<evidence type="ECO:0000259" key="8">
    <source>
        <dbReference type="PROSITE" id="PS50928"/>
    </source>
</evidence>
<feature type="transmembrane region" description="Helical" evidence="7">
    <location>
        <begin position="166"/>
        <end position="190"/>
    </location>
</feature>
<keyword evidence="6 7" id="KW-0472">Membrane</keyword>
<sequence>MFSGKRVKPLTPYFLILPAVLAMLLVHFFPIIWGVMISFRDLDIFTISNWTKAPFVGLDNFRWAFSFDQQEGQNFLRSLYNIVLYGGITISLGYVIALAVAILLNQKFFGRTTVRGLVLLPYIMPDSVAYSVWRFIFQSRIGIVNQYLISLGLLKEPVVWLVGPRAMTAVIIASIWKGWPLGCLLLLAALQSVPREIKDAALSDGATPWQVFRYVTFPFLKPVSKIYILLSIIWNFHAFNQFKAMLGSSPGYYAEVPSTLILREAFQNFHFGLGAAMSMGLVVLTVVIAVVYARLFQPGKTIEE</sequence>
<dbReference type="GO" id="GO:0005886">
    <property type="term" value="C:plasma membrane"/>
    <property type="evidence" value="ECO:0007669"/>
    <property type="project" value="UniProtKB-SubCell"/>
</dbReference>
<accession>A0A1V5SZ10</accession>
<keyword evidence="5 7" id="KW-1133">Transmembrane helix</keyword>
<dbReference type="AlphaFoldDB" id="A0A1V5SZ10"/>
<evidence type="ECO:0000256" key="1">
    <source>
        <dbReference type="ARBA" id="ARBA00004651"/>
    </source>
</evidence>
<evidence type="ECO:0000313" key="9">
    <source>
        <dbReference type="EMBL" id="OQA59411.1"/>
    </source>
</evidence>
<feature type="transmembrane region" description="Helical" evidence="7">
    <location>
        <begin position="211"/>
        <end position="236"/>
    </location>
</feature>
<dbReference type="EMBL" id="MWBQ01000052">
    <property type="protein sequence ID" value="OQA59411.1"/>
    <property type="molecule type" value="Genomic_DNA"/>
</dbReference>
<proteinExistence type="inferred from homology"/>
<keyword evidence="2 7" id="KW-0813">Transport</keyword>
<keyword evidence="3" id="KW-1003">Cell membrane</keyword>
<comment type="caution">
    <text evidence="9">The sequence shown here is derived from an EMBL/GenBank/DDBJ whole genome shotgun (WGS) entry which is preliminary data.</text>
</comment>
<feature type="transmembrane region" description="Helical" evidence="7">
    <location>
        <begin position="12"/>
        <end position="33"/>
    </location>
</feature>
<dbReference type="SUPFAM" id="SSF161098">
    <property type="entry name" value="MetI-like"/>
    <property type="match status" value="1"/>
</dbReference>
<evidence type="ECO:0000256" key="2">
    <source>
        <dbReference type="ARBA" id="ARBA00022448"/>
    </source>
</evidence>
<dbReference type="Pfam" id="PF00528">
    <property type="entry name" value="BPD_transp_1"/>
    <property type="match status" value="1"/>
</dbReference>
<dbReference type="CDD" id="cd06261">
    <property type="entry name" value="TM_PBP2"/>
    <property type="match status" value="1"/>
</dbReference>
<reference evidence="9" key="1">
    <citation type="submission" date="2017-02" db="EMBL/GenBank/DDBJ databases">
        <title>Delving into the versatile metabolic prowess of the omnipresent phylum Bacteroidetes.</title>
        <authorList>
            <person name="Nobu M.K."/>
            <person name="Mei R."/>
            <person name="Narihiro T."/>
            <person name="Kuroda K."/>
            <person name="Liu W.-T."/>
        </authorList>
    </citation>
    <scope>NUCLEOTIDE SEQUENCE</scope>
    <source>
        <strain evidence="9">ADurb.Bin276</strain>
    </source>
</reference>
<feature type="transmembrane region" description="Helical" evidence="7">
    <location>
        <begin position="82"/>
        <end position="104"/>
    </location>
</feature>
<gene>
    <name evidence="9" type="primary">ycjO_4</name>
    <name evidence="9" type="ORF">BWY41_00857</name>
</gene>
<name>A0A1V5SZ10_9BACT</name>
<dbReference type="Gene3D" id="1.10.3720.10">
    <property type="entry name" value="MetI-like"/>
    <property type="match status" value="1"/>
</dbReference>
<dbReference type="Proteomes" id="UP000485569">
    <property type="component" value="Unassembled WGS sequence"/>
</dbReference>